<evidence type="ECO:0000256" key="1">
    <source>
        <dbReference type="SAM" id="MobiDB-lite"/>
    </source>
</evidence>
<dbReference type="EnsemblPlants" id="TuG1812G0200002797.01.T01">
    <property type="protein sequence ID" value="TuG1812G0200002797.01.T01"/>
    <property type="gene ID" value="TuG1812G0200002797.01"/>
</dbReference>
<feature type="compositionally biased region" description="Low complexity" evidence="1">
    <location>
        <begin position="227"/>
        <end position="244"/>
    </location>
</feature>
<accession>A0A8R7PEY0</accession>
<dbReference type="Gramene" id="TuG1812G0200002797.01.T01">
    <property type="protein sequence ID" value="TuG1812G0200002797.01.T01"/>
    <property type="gene ID" value="TuG1812G0200002797.01"/>
</dbReference>
<keyword evidence="4" id="KW-1185">Reference proteome</keyword>
<dbReference type="AlphaFoldDB" id="A0A8R7PEY0"/>
<reference evidence="4" key="1">
    <citation type="journal article" date="2013" name="Nature">
        <title>Draft genome of the wheat A-genome progenitor Triticum urartu.</title>
        <authorList>
            <person name="Ling H.Q."/>
            <person name="Zhao S."/>
            <person name="Liu D."/>
            <person name="Wang J."/>
            <person name="Sun H."/>
            <person name="Zhang C."/>
            <person name="Fan H."/>
            <person name="Li D."/>
            <person name="Dong L."/>
            <person name="Tao Y."/>
            <person name="Gao C."/>
            <person name="Wu H."/>
            <person name="Li Y."/>
            <person name="Cui Y."/>
            <person name="Guo X."/>
            <person name="Zheng S."/>
            <person name="Wang B."/>
            <person name="Yu K."/>
            <person name="Liang Q."/>
            <person name="Yang W."/>
            <person name="Lou X."/>
            <person name="Chen J."/>
            <person name="Feng M."/>
            <person name="Jian J."/>
            <person name="Zhang X."/>
            <person name="Luo G."/>
            <person name="Jiang Y."/>
            <person name="Liu J."/>
            <person name="Wang Z."/>
            <person name="Sha Y."/>
            <person name="Zhang B."/>
            <person name="Wu H."/>
            <person name="Tang D."/>
            <person name="Shen Q."/>
            <person name="Xue P."/>
            <person name="Zou S."/>
            <person name="Wang X."/>
            <person name="Liu X."/>
            <person name="Wang F."/>
            <person name="Yang Y."/>
            <person name="An X."/>
            <person name="Dong Z."/>
            <person name="Zhang K."/>
            <person name="Zhang X."/>
            <person name="Luo M.C."/>
            <person name="Dvorak J."/>
            <person name="Tong Y."/>
            <person name="Wang J."/>
            <person name="Yang H."/>
            <person name="Li Z."/>
            <person name="Wang D."/>
            <person name="Zhang A."/>
            <person name="Wang J."/>
        </authorList>
    </citation>
    <scope>NUCLEOTIDE SEQUENCE</scope>
    <source>
        <strain evidence="4">cv. G1812</strain>
    </source>
</reference>
<dbReference type="PANTHER" id="PTHR33223">
    <property type="entry name" value="CCHC-TYPE DOMAIN-CONTAINING PROTEIN"/>
    <property type="match status" value="1"/>
</dbReference>
<sequence>MILKDWICLKADCFDGTGTPMDAASWLNTMEKYMDAMELTSQKRAQFVRFNLKNLADDWWTGVRAAHIPIYGQPTWEFFVQQFTAKYYPDSFKEEMSVKLNYIKQGKLTVDEYEAEFSKMVLFVDRVKCNEAEKAKAFFRGLNSKYREVMGANPPTDYYLTMVRQARGMELEVRLTEAQENRAGGSGGTGGDSKVSYRGGSGSTPRPPSTKFKGNYRPQQTTKFKQSRSQYSSVPRPSSSAPSFRPVPGQGMICFKCGEGHRAFECSWTGKCHHCNREGHKGLLVCHLLATFGRLFRWLHPIFLH</sequence>
<name>A0A8R7PEY0_TRIUA</name>
<dbReference type="Gene3D" id="4.10.60.10">
    <property type="entry name" value="Zinc finger, CCHC-type"/>
    <property type="match status" value="1"/>
</dbReference>
<evidence type="ECO:0000259" key="2">
    <source>
        <dbReference type="Pfam" id="PF03732"/>
    </source>
</evidence>
<dbReference type="Pfam" id="PF03732">
    <property type="entry name" value="Retrotrans_gag"/>
    <property type="match status" value="1"/>
</dbReference>
<dbReference type="PANTHER" id="PTHR33223:SF6">
    <property type="entry name" value="CCHC-TYPE DOMAIN-CONTAINING PROTEIN"/>
    <property type="match status" value="1"/>
</dbReference>
<organism evidence="3 4">
    <name type="scientific">Triticum urartu</name>
    <name type="common">Red wild einkorn</name>
    <name type="synonym">Crithodium urartu</name>
    <dbReference type="NCBI Taxonomy" id="4572"/>
    <lineage>
        <taxon>Eukaryota</taxon>
        <taxon>Viridiplantae</taxon>
        <taxon>Streptophyta</taxon>
        <taxon>Embryophyta</taxon>
        <taxon>Tracheophyta</taxon>
        <taxon>Spermatophyta</taxon>
        <taxon>Magnoliopsida</taxon>
        <taxon>Liliopsida</taxon>
        <taxon>Poales</taxon>
        <taxon>Poaceae</taxon>
        <taxon>BOP clade</taxon>
        <taxon>Pooideae</taxon>
        <taxon>Triticodae</taxon>
        <taxon>Triticeae</taxon>
        <taxon>Triticinae</taxon>
        <taxon>Triticum</taxon>
    </lineage>
</organism>
<reference evidence="3" key="3">
    <citation type="submission" date="2022-06" db="UniProtKB">
        <authorList>
            <consortium name="EnsemblPlants"/>
        </authorList>
    </citation>
    <scope>IDENTIFICATION</scope>
</reference>
<proteinExistence type="predicted"/>
<evidence type="ECO:0000313" key="4">
    <source>
        <dbReference type="Proteomes" id="UP000015106"/>
    </source>
</evidence>
<evidence type="ECO:0000313" key="3">
    <source>
        <dbReference type="EnsemblPlants" id="TuG1812G0200002797.01.T01"/>
    </source>
</evidence>
<dbReference type="InterPro" id="IPR005162">
    <property type="entry name" value="Retrotrans_gag_dom"/>
</dbReference>
<reference evidence="3" key="2">
    <citation type="submission" date="2018-03" db="EMBL/GenBank/DDBJ databases">
        <title>The Triticum urartu genome reveals the dynamic nature of wheat genome evolution.</title>
        <authorList>
            <person name="Ling H."/>
            <person name="Ma B."/>
            <person name="Shi X."/>
            <person name="Liu H."/>
            <person name="Dong L."/>
            <person name="Sun H."/>
            <person name="Cao Y."/>
            <person name="Gao Q."/>
            <person name="Zheng S."/>
            <person name="Li Y."/>
            <person name="Yu Y."/>
            <person name="Du H."/>
            <person name="Qi M."/>
            <person name="Li Y."/>
            <person name="Yu H."/>
            <person name="Cui Y."/>
            <person name="Wang N."/>
            <person name="Chen C."/>
            <person name="Wu H."/>
            <person name="Zhao Y."/>
            <person name="Zhang J."/>
            <person name="Li Y."/>
            <person name="Zhou W."/>
            <person name="Zhang B."/>
            <person name="Hu W."/>
            <person name="Eijk M."/>
            <person name="Tang J."/>
            <person name="Witsenboer H."/>
            <person name="Zhao S."/>
            <person name="Li Z."/>
            <person name="Zhang A."/>
            <person name="Wang D."/>
            <person name="Liang C."/>
        </authorList>
    </citation>
    <scope>NUCLEOTIDE SEQUENCE [LARGE SCALE GENOMIC DNA]</scope>
    <source>
        <strain evidence="3">cv. G1812</strain>
    </source>
</reference>
<protein>
    <recommendedName>
        <fullName evidence="2">Retrotransposon gag domain-containing protein</fullName>
    </recommendedName>
</protein>
<feature type="domain" description="Retrotransposon gag" evidence="2">
    <location>
        <begin position="47"/>
        <end position="143"/>
    </location>
</feature>
<feature type="region of interest" description="Disordered" evidence="1">
    <location>
        <begin position="178"/>
        <end position="244"/>
    </location>
</feature>
<dbReference type="Proteomes" id="UP000015106">
    <property type="component" value="Chromosome 2"/>
</dbReference>